<feature type="compositionally biased region" description="Low complexity" evidence="1">
    <location>
        <begin position="595"/>
        <end position="606"/>
    </location>
</feature>
<feature type="compositionally biased region" description="Gly residues" evidence="1">
    <location>
        <begin position="687"/>
        <end position="709"/>
    </location>
</feature>
<feature type="compositionally biased region" description="Basic and acidic residues" evidence="1">
    <location>
        <begin position="204"/>
        <end position="217"/>
    </location>
</feature>
<reference evidence="2" key="1">
    <citation type="submission" date="2021-06" db="EMBL/GenBank/DDBJ databases">
        <authorList>
            <person name="Arsene-Ploetze F."/>
        </authorList>
    </citation>
    <scope>NUCLEOTIDE SEQUENCE</scope>
    <source>
        <strain evidence="2">SBRY1</strain>
    </source>
</reference>
<feature type="compositionally biased region" description="Gly residues" evidence="1">
    <location>
        <begin position="353"/>
        <end position="362"/>
    </location>
</feature>
<dbReference type="Proteomes" id="UP001153328">
    <property type="component" value="Unassembled WGS sequence"/>
</dbReference>
<evidence type="ECO:0000313" key="2">
    <source>
        <dbReference type="EMBL" id="CAG7654191.1"/>
    </source>
</evidence>
<feature type="compositionally biased region" description="Gly residues" evidence="1">
    <location>
        <begin position="100"/>
        <end position="122"/>
    </location>
</feature>
<proteinExistence type="predicted"/>
<organism evidence="2 3">
    <name type="scientific">Actinacidiphila bryophytorum</name>
    <dbReference type="NCBI Taxonomy" id="1436133"/>
    <lineage>
        <taxon>Bacteria</taxon>
        <taxon>Bacillati</taxon>
        <taxon>Actinomycetota</taxon>
        <taxon>Actinomycetes</taxon>
        <taxon>Kitasatosporales</taxon>
        <taxon>Streptomycetaceae</taxon>
        <taxon>Actinacidiphila</taxon>
    </lineage>
</organism>
<dbReference type="AlphaFoldDB" id="A0A9W4H6H7"/>
<feature type="compositionally biased region" description="Low complexity" evidence="1">
    <location>
        <begin position="481"/>
        <end position="503"/>
    </location>
</feature>
<evidence type="ECO:0000313" key="3">
    <source>
        <dbReference type="Proteomes" id="UP001153328"/>
    </source>
</evidence>
<feature type="compositionally biased region" description="Gly residues" evidence="1">
    <location>
        <begin position="466"/>
        <end position="478"/>
    </location>
</feature>
<keyword evidence="3" id="KW-1185">Reference proteome</keyword>
<protein>
    <submittedName>
        <fullName evidence="2">Uncharacterized protein</fullName>
    </submittedName>
</protein>
<feature type="compositionally biased region" description="Gly residues" evidence="1">
    <location>
        <begin position="1"/>
        <end position="51"/>
    </location>
</feature>
<dbReference type="EMBL" id="CAJVAX010000020">
    <property type="protein sequence ID" value="CAG7654191.1"/>
    <property type="molecule type" value="Genomic_DNA"/>
</dbReference>
<feature type="compositionally biased region" description="Basic and acidic residues" evidence="1">
    <location>
        <begin position="410"/>
        <end position="421"/>
    </location>
</feature>
<sequence>MAGGRVGRGGGPAAGGGGTAAGRGGRPLGLGRGHGGPGGAGARGGGSGAAAGGPADRGPRPRGDAARAAGAARRDHPRAGGAGLRGAGRGGVLELHRGAGRGGRGQGPGAGAGPWRTDGGGAASGRTAMWRLTGRSVIGAGWGHGTAHLHRAPAGGRLRHAARGRQGDRRPRIRRLLPLGPLSDDGRRRAAGTHGRVGHAGRSRAGDQQDQARHPDVGGHLPAAGRAGDPGGPGRRHVGWAGRVRARCRLVRGRAHRLRHPLPEGEDRQARRAVGGHHRAVGDPGRQDLRLRRGVLPAQGLARAAQAGAGEGPGADRRHGRQAHPGTGSALRRRVQRALRLDRGLRRADRAGPRGGAGGGPGVRQHGLLERAGGLCRQGRRRSGPAGGGDRPRGRGAEGERAGRIAGGGRGEDRALCRAGRDPLLPADPRPGRPGPPGADRRPGRTAAGLRAPDAFDVRRPVPARGGVGGAGGGGRHPGAGRRAVQPARRPGLRPARPAVDGPAARRRARADRGRPPGLCAGGCGCADHLGLPGQLRGLRPPRHRAGRGGRAAAAQRGPGPPGGGGAAGGAGGGVGGAVRCGAGRRQRIPRAVRPDGAGAGALPPAADRRGGCRLARRPGPGDGAGRRRGRGDAAGGGAHGAAGVAVLHRRRRAHPGRAAAGRGLRTGRGPRRGGGGGRQLLCAAGRPGGGRAGGGGLRQAGGGLPEQR</sequence>
<feature type="region of interest" description="Disordered" evidence="1">
    <location>
        <begin position="588"/>
        <end position="709"/>
    </location>
</feature>
<evidence type="ECO:0000256" key="1">
    <source>
        <dbReference type="SAM" id="MobiDB-lite"/>
    </source>
</evidence>
<feature type="compositionally biased region" description="Gly residues" evidence="1">
    <location>
        <begin position="563"/>
        <end position="572"/>
    </location>
</feature>
<feature type="compositionally biased region" description="Basic residues" evidence="1">
    <location>
        <begin position="154"/>
        <end position="163"/>
    </location>
</feature>
<gene>
    <name evidence="2" type="ORF">SBRY_60390</name>
</gene>
<feature type="compositionally biased region" description="Gly residues" evidence="1">
    <location>
        <begin position="80"/>
        <end position="91"/>
    </location>
</feature>
<feature type="region of interest" description="Disordered" evidence="1">
    <location>
        <begin position="154"/>
        <end position="238"/>
    </location>
</feature>
<name>A0A9W4H6H7_9ACTN</name>
<feature type="region of interest" description="Disordered" evidence="1">
    <location>
        <begin position="537"/>
        <end position="572"/>
    </location>
</feature>
<feature type="compositionally biased region" description="Basic and acidic residues" evidence="1">
    <location>
        <begin position="261"/>
        <end position="270"/>
    </location>
</feature>
<feature type="region of interest" description="Disordered" evidence="1">
    <location>
        <begin position="301"/>
        <end position="518"/>
    </location>
</feature>
<accession>A0A9W4H6H7</accession>
<feature type="compositionally biased region" description="Pro residues" evidence="1">
    <location>
        <begin position="426"/>
        <end position="437"/>
    </location>
</feature>
<feature type="region of interest" description="Disordered" evidence="1">
    <location>
        <begin position="1"/>
        <end position="122"/>
    </location>
</feature>
<feature type="compositionally biased region" description="Basic and acidic residues" evidence="1">
    <location>
        <begin position="339"/>
        <end position="352"/>
    </location>
</feature>
<feature type="region of interest" description="Disordered" evidence="1">
    <location>
        <begin position="260"/>
        <end position="288"/>
    </location>
</feature>
<comment type="caution">
    <text evidence="2">The sequence shown here is derived from an EMBL/GenBank/DDBJ whole genome shotgun (WGS) entry which is preliminary data.</text>
</comment>
<feature type="compositionally biased region" description="Basic and acidic residues" evidence="1">
    <location>
        <begin position="390"/>
        <end position="403"/>
    </location>
</feature>